<dbReference type="PROSITE" id="PS00455">
    <property type="entry name" value="AMP_BINDING"/>
    <property type="match status" value="1"/>
</dbReference>
<dbReference type="SUPFAM" id="SSF53474">
    <property type="entry name" value="alpha/beta-Hydrolases"/>
    <property type="match status" value="1"/>
</dbReference>
<dbReference type="STRING" id="1219077.VAZ01S_036_00370"/>
<dbReference type="InterPro" id="IPR045851">
    <property type="entry name" value="AMP-bd_C_sf"/>
</dbReference>
<dbReference type="InterPro" id="IPR001031">
    <property type="entry name" value="Thioesterase"/>
</dbReference>
<accession>U3CCL3</accession>
<dbReference type="Proteomes" id="UP000016567">
    <property type="component" value="Unassembled WGS sequence"/>
</dbReference>
<dbReference type="eggNOG" id="COG1020">
    <property type="taxonomic scope" value="Bacteria"/>
</dbReference>
<gene>
    <name evidence="2" type="ORF">VAZ01S_036_00370</name>
</gene>
<dbReference type="SUPFAM" id="SSF47336">
    <property type="entry name" value="ACP-like"/>
    <property type="match status" value="1"/>
</dbReference>
<evidence type="ECO:0000313" key="3">
    <source>
        <dbReference type="Proteomes" id="UP000016567"/>
    </source>
</evidence>
<sequence length="996" mass="112424">MKSTLHLEKLSAKNEHIALPWIDQFELIAKEFPHHKAIVNPSGEHYTYQQVDLKANQLSRYLHNMLLSHRVEKEQIILALCTSRTNLDISVMLIAALKVGAAVHILEPKLGADVNGKRLMQIKPDLIILDQEYSDLEGDFSNFNTLVLNAHQPNIEQILTSPLNINCERNNALVLCSSGTTGEPKVMVIPMLPLANLTRAGHEELNIDHKSNVAQLARRNFDAFFHEILITLGNGACLVLLEDPVLFCPEQFATFVRQYSISHITITPSHMGHLLQKRRHRPDKIFSAVETIMLIGEGFTEVLLHNLVETGVSRVVNGYGPSETGIWAMSAILFDQSTSNKISAPHLGKPIRGVDVRVMRQNTKTQLWQLCGVGEQGELFISNRLQNVYLDPKKNQNSYLYLPDPITNNIECFYRTGDIVTISKTHDLEFVGRRDNQVKISGQLVVTDEVSNQLKLACQQLFKDMNINIYVDIEKNKQGVPTSLTAYHTASDAKFALYISNRLSDYLSSQLPTYMQPARYAWVAEFPVKVSGKLDVDSIKSHARNSKQADGPKIKPHTRVQTYIAELWQQTLALDTPVYLHDVFNELGGTSLQVNSMLSRLNHEFKTSLKIDSVIKRVTLKELAHLIETSVQGNNSLQRVNKLHSHTSEALEASIHSLIEMKASDGKDNLFLVHPGDGHIQVYQKLVNQLAENVRVFGLRAPGSEAGEKIEAMSVEDFAERYAQLIMTQQPKGNISLLGYCAGAPIAVEVARLIEKTGRKISLLALLDMPNGYHSPENIDISQGLASFFAQRYQSKISAKELRCHSDSLEDQYDYLFGHAQAENKVSHSEYGVIRDALTGVMYEPEEDDPRETMRLFFKYAFKLDIDHKDLHNKGSFEEQLDFIVAEGKRLGLFPHELNTDYFTRLLAMENMSKNAIHGYVPSPLDIHGKILYLHATPSITNPMAWYPNSDTWREFIPTMHVHQLSGDHYSIVRDENDIKEMLHVLETYSDFLLVG</sequence>
<dbReference type="Pfam" id="PF00501">
    <property type="entry name" value="AMP-binding"/>
    <property type="match status" value="1"/>
</dbReference>
<dbReference type="InterPro" id="IPR020845">
    <property type="entry name" value="AMP-binding_CS"/>
</dbReference>
<feature type="domain" description="Carrier" evidence="1">
    <location>
        <begin position="555"/>
        <end position="631"/>
    </location>
</feature>
<dbReference type="PANTHER" id="PTHR45527">
    <property type="entry name" value="NONRIBOSOMAL PEPTIDE SYNTHETASE"/>
    <property type="match status" value="1"/>
</dbReference>
<comment type="caution">
    <text evidence="2">The sequence shown here is derived from an EMBL/GenBank/DDBJ whole genome shotgun (WGS) entry which is preliminary data.</text>
</comment>
<dbReference type="AlphaFoldDB" id="U3CCL3"/>
<dbReference type="PROSITE" id="PS50075">
    <property type="entry name" value="CARRIER"/>
    <property type="match status" value="1"/>
</dbReference>
<dbReference type="Gene3D" id="3.40.50.1820">
    <property type="entry name" value="alpha/beta hydrolase"/>
    <property type="match status" value="1"/>
</dbReference>
<dbReference type="EMBL" id="BATL01000036">
    <property type="protein sequence ID" value="GAD76093.1"/>
    <property type="molecule type" value="Genomic_DNA"/>
</dbReference>
<dbReference type="Gene3D" id="3.30.300.30">
    <property type="match status" value="1"/>
</dbReference>
<dbReference type="InterPro" id="IPR000873">
    <property type="entry name" value="AMP-dep_synth/lig_dom"/>
</dbReference>
<dbReference type="InterPro" id="IPR042099">
    <property type="entry name" value="ANL_N_sf"/>
</dbReference>
<dbReference type="OrthoDB" id="9803968at2"/>
<organism evidence="2 3">
    <name type="scientific">Vibrio azureus NBRC 104587</name>
    <dbReference type="NCBI Taxonomy" id="1219077"/>
    <lineage>
        <taxon>Bacteria</taxon>
        <taxon>Pseudomonadati</taxon>
        <taxon>Pseudomonadota</taxon>
        <taxon>Gammaproteobacteria</taxon>
        <taxon>Vibrionales</taxon>
        <taxon>Vibrionaceae</taxon>
        <taxon>Vibrio</taxon>
    </lineage>
</organism>
<dbReference type="PANTHER" id="PTHR45527:SF1">
    <property type="entry name" value="FATTY ACID SYNTHASE"/>
    <property type="match status" value="1"/>
</dbReference>
<evidence type="ECO:0000259" key="1">
    <source>
        <dbReference type="PROSITE" id="PS50075"/>
    </source>
</evidence>
<name>U3CCL3_9VIBR</name>
<dbReference type="InterPro" id="IPR029058">
    <property type="entry name" value="AB_hydrolase_fold"/>
</dbReference>
<dbReference type="GO" id="GO:0044550">
    <property type="term" value="P:secondary metabolite biosynthetic process"/>
    <property type="evidence" value="ECO:0007669"/>
    <property type="project" value="TreeGrafter"/>
</dbReference>
<keyword evidence="3" id="KW-1185">Reference proteome</keyword>
<protein>
    <recommendedName>
        <fullName evidence="1">Carrier domain-containing protein</fullName>
    </recommendedName>
</protein>
<dbReference type="RefSeq" id="WP_021709845.1">
    <property type="nucleotide sequence ID" value="NZ_BAOB01000190.1"/>
</dbReference>
<dbReference type="Gene3D" id="3.40.50.12780">
    <property type="entry name" value="N-terminal domain of ligase-like"/>
    <property type="match status" value="1"/>
</dbReference>
<evidence type="ECO:0000313" key="2">
    <source>
        <dbReference type="EMBL" id="GAD76093.1"/>
    </source>
</evidence>
<dbReference type="GO" id="GO:0005737">
    <property type="term" value="C:cytoplasm"/>
    <property type="evidence" value="ECO:0007669"/>
    <property type="project" value="TreeGrafter"/>
</dbReference>
<dbReference type="InterPro" id="IPR009081">
    <property type="entry name" value="PP-bd_ACP"/>
</dbReference>
<dbReference type="Pfam" id="PF00975">
    <property type="entry name" value="Thioesterase"/>
    <property type="match status" value="1"/>
</dbReference>
<reference evidence="2 3" key="1">
    <citation type="submission" date="2013-09" db="EMBL/GenBank/DDBJ databases">
        <title>Whole genome shotgun sequence of Vibrio azureus NBRC 104587.</title>
        <authorList>
            <person name="Isaki S."/>
            <person name="Hosoyama A."/>
            <person name="Numata M."/>
            <person name="Hashimoto M."/>
            <person name="Hosoyama Y."/>
            <person name="Tsuchikane K."/>
            <person name="Noguchi M."/>
            <person name="Hirakata S."/>
            <person name="Ichikawa N."/>
            <person name="Ohji S."/>
            <person name="Yamazoe A."/>
            <person name="Fujita N."/>
        </authorList>
    </citation>
    <scope>NUCLEOTIDE SEQUENCE [LARGE SCALE GENOMIC DNA]</scope>
    <source>
        <strain evidence="2 3">NBRC 104587</strain>
    </source>
</reference>
<dbReference type="GO" id="GO:0031177">
    <property type="term" value="F:phosphopantetheine binding"/>
    <property type="evidence" value="ECO:0007669"/>
    <property type="project" value="TreeGrafter"/>
</dbReference>
<dbReference type="Gene3D" id="1.10.1200.10">
    <property type="entry name" value="ACP-like"/>
    <property type="match status" value="1"/>
</dbReference>
<dbReference type="InterPro" id="IPR036736">
    <property type="entry name" value="ACP-like_sf"/>
</dbReference>
<dbReference type="Pfam" id="PF00550">
    <property type="entry name" value="PP-binding"/>
    <property type="match status" value="1"/>
</dbReference>
<dbReference type="SUPFAM" id="SSF56801">
    <property type="entry name" value="Acetyl-CoA synthetase-like"/>
    <property type="match status" value="1"/>
</dbReference>
<proteinExistence type="predicted"/>
<dbReference type="GO" id="GO:0043041">
    <property type="term" value="P:amino acid activation for nonribosomal peptide biosynthetic process"/>
    <property type="evidence" value="ECO:0007669"/>
    <property type="project" value="TreeGrafter"/>
</dbReference>